<accession>A0ABN7NVS3</accession>
<protein>
    <submittedName>
        <fullName evidence="1">Uncharacterized protein</fullName>
    </submittedName>
</protein>
<gene>
    <name evidence="1" type="ORF">TPAB3V08_LOCUS5918</name>
</gene>
<evidence type="ECO:0000313" key="1">
    <source>
        <dbReference type="EMBL" id="CAG2058952.1"/>
    </source>
</evidence>
<comment type="caution">
    <text evidence="1">The sequence shown here is derived from an EMBL/GenBank/DDBJ whole genome shotgun (WGS) entry which is preliminary data.</text>
</comment>
<sequence>MVESVVKMLQWTRTKLKTSRPLFLFVKEVRTSEHFHSVSIVVLSASIPLNTFIRKKIDKICSAFETRQVT</sequence>
<keyword evidence="2" id="KW-1185">Reference proteome</keyword>
<dbReference type="Proteomes" id="UP001153148">
    <property type="component" value="Unassembled WGS sequence"/>
</dbReference>
<name>A0ABN7NVS3_TIMPD</name>
<organism evidence="1 2">
    <name type="scientific">Timema podura</name>
    <name type="common">Walking stick</name>
    <dbReference type="NCBI Taxonomy" id="61482"/>
    <lineage>
        <taxon>Eukaryota</taxon>
        <taxon>Metazoa</taxon>
        <taxon>Ecdysozoa</taxon>
        <taxon>Arthropoda</taxon>
        <taxon>Hexapoda</taxon>
        <taxon>Insecta</taxon>
        <taxon>Pterygota</taxon>
        <taxon>Neoptera</taxon>
        <taxon>Polyneoptera</taxon>
        <taxon>Phasmatodea</taxon>
        <taxon>Timematodea</taxon>
        <taxon>Timematoidea</taxon>
        <taxon>Timematidae</taxon>
        <taxon>Timema</taxon>
    </lineage>
</organism>
<dbReference type="EMBL" id="CAJPIN010008384">
    <property type="protein sequence ID" value="CAG2058952.1"/>
    <property type="molecule type" value="Genomic_DNA"/>
</dbReference>
<proteinExistence type="predicted"/>
<reference evidence="1" key="1">
    <citation type="submission" date="2021-03" db="EMBL/GenBank/DDBJ databases">
        <authorList>
            <person name="Tran Van P."/>
        </authorList>
    </citation>
    <scope>NUCLEOTIDE SEQUENCE</scope>
</reference>
<evidence type="ECO:0000313" key="2">
    <source>
        <dbReference type="Proteomes" id="UP001153148"/>
    </source>
</evidence>